<dbReference type="PANTHER" id="PTHR37314">
    <property type="entry name" value="SLR0142 PROTEIN"/>
    <property type="match status" value="1"/>
</dbReference>
<evidence type="ECO:0000313" key="3">
    <source>
        <dbReference type="EMBL" id="AVP56628.1"/>
    </source>
</evidence>
<dbReference type="KEGG" id="melm:C7H73_02335"/>
<feature type="transmembrane region" description="Helical" evidence="2">
    <location>
        <begin position="221"/>
        <end position="242"/>
    </location>
</feature>
<evidence type="ECO:0000313" key="4">
    <source>
        <dbReference type="Proteomes" id="UP000241829"/>
    </source>
</evidence>
<accession>A0A2P1NHV0</accession>
<evidence type="ECO:0000256" key="2">
    <source>
        <dbReference type="SAM" id="Phobius"/>
    </source>
</evidence>
<organism evidence="3 4">
    <name type="scientific">Pulveribacter suum</name>
    <dbReference type="NCBI Taxonomy" id="2116657"/>
    <lineage>
        <taxon>Bacteria</taxon>
        <taxon>Pseudomonadati</taxon>
        <taxon>Pseudomonadota</taxon>
        <taxon>Betaproteobacteria</taxon>
        <taxon>Burkholderiales</taxon>
        <taxon>Comamonadaceae</taxon>
        <taxon>Pulveribacter</taxon>
    </lineage>
</organism>
<dbReference type="EMBL" id="CP027792">
    <property type="protein sequence ID" value="AVP56628.1"/>
    <property type="molecule type" value="Genomic_DNA"/>
</dbReference>
<name>A0A2P1NHV0_9BURK</name>
<reference evidence="4" key="1">
    <citation type="submission" date="2018-03" db="EMBL/GenBank/DDBJ databases">
        <title>Genome sequencing of Melaminivora sp. strain SC2-7.</title>
        <authorList>
            <person name="Kim S.-J."/>
            <person name="Heo J."/>
            <person name="Ahn J.-H."/>
            <person name="Kwon S.-W."/>
        </authorList>
    </citation>
    <scope>NUCLEOTIDE SEQUENCE [LARGE SCALE GENOMIC DNA]</scope>
    <source>
        <strain evidence="4">SC2-7</strain>
    </source>
</reference>
<dbReference type="InterPro" id="IPR010699">
    <property type="entry name" value="DUF1275"/>
</dbReference>
<dbReference type="OrthoDB" id="270162at2"/>
<dbReference type="AlphaFoldDB" id="A0A2P1NHV0"/>
<feature type="transmembrane region" description="Helical" evidence="2">
    <location>
        <begin position="98"/>
        <end position="120"/>
    </location>
</feature>
<evidence type="ECO:0000256" key="1">
    <source>
        <dbReference type="SAM" id="MobiDB-lite"/>
    </source>
</evidence>
<feature type="region of interest" description="Disordered" evidence="1">
    <location>
        <begin position="249"/>
        <end position="270"/>
    </location>
</feature>
<feature type="transmembrane region" description="Helical" evidence="2">
    <location>
        <begin position="20"/>
        <end position="42"/>
    </location>
</feature>
<dbReference type="Proteomes" id="UP000241829">
    <property type="component" value="Chromosome"/>
</dbReference>
<proteinExistence type="predicted"/>
<dbReference type="Pfam" id="PF06912">
    <property type="entry name" value="DUF1275"/>
    <property type="match status" value="1"/>
</dbReference>
<gene>
    <name evidence="3" type="ORF">C7H73_02335</name>
</gene>
<feature type="transmembrane region" description="Helical" evidence="2">
    <location>
        <begin position="126"/>
        <end position="146"/>
    </location>
</feature>
<feature type="transmembrane region" description="Helical" evidence="2">
    <location>
        <begin position="62"/>
        <end position="86"/>
    </location>
</feature>
<dbReference type="RefSeq" id="WP_106845188.1">
    <property type="nucleotide sequence ID" value="NZ_CP027792.1"/>
</dbReference>
<feature type="transmembrane region" description="Helical" evidence="2">
    <location>
        <begin position="196"/>
        <end position="215"/>
    </location>
</feature>
<keyword evidence="2" id="KW-0812">Transmembrane</keyword>
<keyword evidence="2" id="KW-0472">Membrane</keyword>
<protein>
    <submittedName>
        <fullName evidence="3">DUF1275 domain-containing protein</fullName>
    </submittedName>
</protein>
<keyword evidence="4" id="KW-1185">Reference proteome</keyword>
<sequence>MRVLRHLTTRHRTLATNRTLGLMLAFNAGAMNAGGFMAVHMYTSHMTGFLATLADSLVIGEFALVLGAMGALWAFMSGAGTTAILVNWARQQRLEGTWALPLLLEAVLMLLFGLLGAALQQWPTPFAVPLAVLLLAFMMGLQNAVVTKMSSAQIRTTHMTGVVTDLGMELGKMLYWNRRGTPRAAAVRANRERTRLFASLLGLFLAGGVVGAAGFQHVGFVWVVPQAALLLALSLPPVLADLQRLARRRAARPGDGSDTDLSDDTPCRPR</sequence>
<dbReference type="PANTHER" id="PTHR37314:SF4">
    <property type="entry name" value="UPF0700 TRANSMEMBRANE PROTEIN YOAK"/>
    <property type="match status" value="1"/>
</dbReference>
<keyword evidence="2" id="KW-1133">Transmembrane helix</keyword>